<organism evidence="1 2">
    <name type="scientific">Cladophialophora bantiana (strain ATCC 10958 / CBS 173.52 / CDC B-1940 / NIH 8579)</name>
    <name type="common">Xylohypha bantiana</name>
    <dbReference type="NCBI Taxonomy" id="1442370"/>
    <lineage>
        <taxon>Eukaryota</taxon>
        <taxon>Fungi</taxon>
        <taxon>Dikarya</taxon>
        <taxon>Ascomycota</taxon>
        <taxon>Pezizomycotina</taxon>
        <taxon>Eurotiomycetes</taxon>
        <taxon>Chaetothyriomycetidae</taxon>
        <taxon>Chaetothyriales</taxon>
        <taxon>Herpotrichiellaceae</taxon>
        <taxon>Cladophialophora</taxon>
    </lineage>
</organism>
<dbReference type="EMBL" id="KN846990">
    <property type="protein sequence ID" value="KIW91528.1"/>
    <property type="molecule type" value="Genomic_DNA"/>
</dbReference>
<dbReference type="AlphaFoldDB" id="A0A0D2HE26"/>
<dbReference type="GeneID" id="27700422"/>
<reference evidence="1" key="1">
    <citation type="submission" date="2015-01" db="EMBL/GenBank/DDBJ databases">
        <title>The Genome Sequence of Cladophialophora bantiana CBS 173.52.</title>
        <authorList>
            <consortium name="The Broad Institute Genomics Platform"/>
            <person name="Cuomo C."/>
            <person name="de Hoog S."/>
            <person name="Gorbushina A."/>
            <person name="Stielow B."/>
            <person name="Teixiera M."/>
            <person name="Abouelleil A."/>
            <person name="Chapman S.B."/>
            <person name="Priest M."/>
            <person name="Young S.K."/>
            <person name="Wortman J."/>
            <person name="Nusbaum C."/>
            <person name="Birren B."/>
        </authorList>
    </citation>
    <scope>NUCLEOTIDE SEQUENCE [LARGE SCALE GENOMIC DNA]</scope>
    <source>
        <strain evidence="1">CBS 173.52</strain>
    </source>
</reference>
<dbReference type="HOGENOM" id="CLU_1777221_0_0_1"/>
<evidence type="ECO:0000313" key="1">
    <source>
        <dbReference type="EMBL" id="KIW91528.1"/>
    </source>
</evidence>
<dbReference type="OrthoDB" id="4115689at2759"/>
<gene>
    <name evidence="1" type="ORF">Z519_07494</name>
</gene>
<name>A0A0D2HE26_CLAB1</name>
<dbReference type="Proteomes" id="UP000053789">
    <property type="component" value="Unassembled WGS sequence"/>
</dbReference>
<sequence length="146" mass="16046">MQGTWQSNERNPSIGAEKIAAGCFQVSISLVVVSKWSGKKMKICATIPASFIKIQEDLNCPGFIRWLNPSRIDTIVKDMTIVFSDSTESSPLEPGCDTLNTDDNDSSIHIDIGQLGAVMYEATTGDKSYSDLFKDQPQVPLRAVWS</sequence>
<protein>
    <submittedName>
        <fullName evidence="1">Uncharacterized protein</fullName>
    </submittedName>
</protein>
<evidence type="ECO:0000313" key="2">
    <source>
        <dbReference type="Proteomes" id="UP000053789"/>
    </source>
</evidence>
<proteinExistence type="predicted"/>
<dbReference type="RefSeq" id="XP_016618197.1">
    <property type="nucleotide sequence ID" value="XM_016765228.1"/>
</dbReference>
<keyword evidence="2" id="KW-1185">Reference proteome</keyword>
<accession>A0A0D2HE26</accession>